<dbReference type="Pfam" id="PF04527">
    <property type="entry name" value="Retinin_C"/>
    <property type="match status" value="1"/>
</dbReference>
<keyword evidence="2" id="KW-1185">Reference proteome</keyword>
<dbReference type="OrthoDB" id="7468114at2759"/>
<dbReference type="KEGG" id="soy:115889920"/>
<reference evidence="3" key="1">
    <citation type="submission" date="2025-08" db="UniProtKB">
        <authorList>
            <consortium name="RefSeq"/>
        </authorList>
    </citation>
    <scope>IDENTIFICATION</scope>
    <source>
        <tissue evidence="3">Gonads</tissue>
    </source>
</reference>
<feature type="signal peptide" evidence="1">
    <location>
        <begin position="1"/>
        <end position="18"/>
    </location>
</feature>
<gene>
    <name evidence="3" type="primary">LOC115889920</name>
</gene>
<sequence>MFVKISVLFFAIMSFVSSAPAPGFLGEYHGVPAATSYSSRIDIHGPDYVKTYASAPVITKTVVATPIVKAVVPAVYHEPLVAGYGGYGYGLSHDYGLGYGVGYGYGIGHHY</sequence>
<evidence type="ECO:0000313" key="3">
    <source>
        <dbReference type="RefSeq" id="XP_030765876.1"/>
    </source>
</evidence>
<dbReference type="Proteomes" id="UP000504635">
    <property type="component" value="Unplaced"/>
</dbReference>
<dbReference type="GeneID" id="115889920"/>
<evidence type="ECO:0000313" key="2">
    <source>
        <dbReference type="Proteomes" id="UP000504635"/>
    </source>
</evidence>
<evidence type="ECO:0000256" key="1">
    <source>
        <dbReference type="SAM" id="SignalP"/>
    </source>
</evidence>
<name>A0A6J2YRI4_SITOR</name>
<dbReference type="InterPro" id="IPR007614">
    <property type="entry name" value="Retinin_C"/>
</dbReference>
<organism evidence="2 3">
    <name type="scientific">Sitophilus oryzae</name>
    <name type="common">Rice weevil</name>
    <name type="synonym">Curculio oryzae</name>
    <dbReference type="NCBI Taxonomy" id="7048"/>
    <lineage>
        <taxon>Eukaryota</taxon>
        <taxon>Metazoa</taxon>
        <taxon>Ecdysozoa</taxon>
        <taxon>Arthropoda</taxon>
        <taxon>Hexapoda</taxon>
        <taxon>Insecta</taxon>
        <taxon>Pterygota</taxon>
        <taxon>Neoptera</taxon>
        <taxon>Endopterygota</taxon>
        <taxon>Coleoptera</taxon>
        <taxon>Polyphaga</taxon>
        <taxon>Cucujiformia</taxon>
        <taxon>Curculionidae</taxon>
        <taxon>Dryophthorinae</taxon>
        <taxon>Sitophilus</taxon>
    </lineage>
</organism>
<dbReference type="AlphaFoldDB" id="A0A6J2YRI4"/>
<keyword evidence="1" id="KW-0732">Signal</keyword>
<accession>A0A6J2YRI4</accession>
<protein>
    <submittedName>
        <fullName evidence="3">Cuticle protein 64-like</fullName>
    </submittedName>
</protein>
<dbReference type="RefSeq" id="XP_030765876.1">
    <property type="nucleotide sequence ID" value="XM_030910016.1"/>
</dbReference>
<feature type="chain" id="PRO_5026957050" evidence="1">
    <location>
        <begin position="19"/>
        <end position="111"/>
    </location>
</feature>
<dbReference type="InParanoid" id="A0A6J2YRI4"/>
<proteinExistence type="predicted"/>